<evidence type="ECO:0000313" key="16">
    <source>
        <dbReference type="Proteomes" id="UP001472866"/>
    </source>
</evidence>
<dbReference type="Pfam" id="PF08240">
    <property type="entry name" value="ADH_N"/>
    <property type="match status" value="1"/>
</dbReference>
<accession>A0A7S3CE23</accession>
<sequence length="361" mass="38612">MGTLTGRLLGSASSSFRRETRTMSTFVGLAFRSHGSPRDVLAPRSFPRLGDIGRDAVRCDVIASSVNPADVNTVEGVYPLRPAPREGGFSIGGNEGVMRVTEVGSDVRGVRVGDVCVPTKAPNLGLWAEEVIAPSTAVQVVVEGDRASAIPLEKLRDLSCLSVCFMTAERLLRDFGDLREGDFVIQNGATSAVGQAVIQLCRERRLRSINLVRDVAKSSNYLKALGGDIVTDVRNVKEVCRELGIQAKVAFNCVGGESSSALAKRLEAGGTMVTYGGMSKQPVVCPTPLMIFKNIKSVGFWLSGRDGSKCSATETEGTTSYLVEKVLEGKLGVRTSIVPFSKAMTAFTEQHEGKVVFDMAQ</sequence>
<dbReference type="AlphaFoldDB" id="A0A7S3CE23"/>
<keyword evidence="3" id="KW-0444">Lipid biosynthesis</keyword>
<keyword evidence="16" id="KW-1185">Reference proteome</keyword>
<dbReference type="EMBL" id="HBHZ01008804">
    <property type="protein sequence ID" value="CAE0193694.1"/>
    <property type="molecule type" value="Transcribed_RNA"/>
</dbReference>
<dbReference type="SUPFAM" id="SSF50129">
    <property type="entry name" value="GroES-like"/>
    <property type="match status" value="1"/>
</dbReference>
<proteinExistence type="inferred from homology"/>
<evidence type="ECO:0000256" key="12">
    <source>
        <dbReference type="ARBA" id="ARBA00048843"/>
    </source>
</evidence>
<evidence type="ECO:0000256" key="4">
    <source>
        <dbReference type="ARBA" id="ARBA00022832"/>
    </source>
</evidence>
<dbReference type="PANTHER" id="PTHR43981:SF2">
    <property type="entry name" value="ENOYL-[ACYL-CARRIER-PROTEIN] REDUCTASE, MITOCHONDRIAL"/>
    <property type="match status" value="1"/>
</dbReference>
<dbReference type="InterPro" id="IPR020843">
    <property type="entry name" value="ER"/>
</dbReference>
<evidence type="ECO:0000259" key="13">
    <source>
        <dbReference type="SMART" id="SM00829"/>
    </source>
</evidence>
<dbReference type="Gene3D" id="3.40.50.720">
    <property type="entry name" value="NAD(P)-binding Rossmann-like Domain"/>
    <property type="match status" value="1"/>
</dbReference>
<reference evidence="14" key="1">
    <citation type="submission" date="2021-01" db="EMBL/GenBank/DDBJ databases">
        <authorList>
            <person name="Corre E."/>
            <person name="Pelletier E."/>
            <person name="Niang G."/>
            <person name="Scheremetjew M."/>
            <person name="Finn R."/>
            <person name="Kale V."/>
            <person name="Holt S."/>
            <person name="Cochrane G."/>
            <person name="Meng A."/>
            <person name="Brown T."/>
            <person name="Cohen L."/>
        </authorList>
    </citation>
    <scope>NUCLEOTIDE SEQUENCE</scope>
    <source>
        <strain evidence="14">RCC1871</strain>
    </source>
</reference>
<keyword evidence="9" id="KW-0496">Mitochondrion</keyword>
<evidence type="ECO:0000256" key="10">
    <source>
        <dbReference type="ARBA" id="ARBA00023160"/>
    </source>
</evidence>
<gene>
    <name evidence="14" type="ORF">CROS1456_LOCUS6784</name>
    <name evidence="15" type="ORF">HKI87_03g21860</name>
</gene>
<dbReference type="GO" id="GO:0005739">
    <property type="term" value="C:mitochondrion"/>
    <property type="evidence" value="ECO:0007669"/>
    <property type="project" value="UniProtKB-SubCell"/>
</dbReference>
<evidence type="ECO:0000313" key="15">
    <source>
        <dbReference type="EMBL" id="WZN60652.1"/>
    </source>
</evidence>
<feature type="domain" description="Enoyl reductase (ER)" evidence="13">
    <location>
        <begin position="35"/>
        <end position="357"/>
    </location>
</feature>
<dbReference type="GO" id="GO:0141148">
    <property type="term" value="F:enoyl-[acyl-carrier-protein] reductase (NADPH) activity"/>
    <property type="evidence" value="ECO:0007669"/>
    <property type="project" value="UniProtKB-EC"/>
</dbReference>
<dbReference type="PANTHER" id="PTHR43981">
    <property type="entry name" value="ENOYL-[ACYL-CARRIER-PROTEIN] REDUCTASE, MITOCHONDRIAL"/>
    <property type="match status" value="1"/>
</dbReference>
<dbReference type="EMBL" id="CP151503">
    <property type="protein sequence ID" value="WZN60652.1"/>
    <property type="molecule type" value="Genomic_DNA"/>
</dbReference>
<protein>
    <recommendedName>
        <fullName evidence="11">enoyl-[acyl-carrier-protein] reductase</fullName>
        <ecNumber evidence="11">1.3.1.104</ecNumber>
    </recommendedName>
</protein>
<keyword evidence="8" id="KW-0443">Lipid metabolism</keyword>
<evidence type="ECO:0000256" key="2">
    <source>
        <dbReference type="ARBA" id="ARBA00010371"/>
    </source>
</evidence>
<dbReference type="EC" id="1.3.1.104" evidence="11"/>
<organism evidence="14">
    <name type="scientific">Chloropicon roscoffensis</name>
    <dbReference type="NCBI Taxonomy" id="1461544"/>
    <lineage>
        <taxon>Eukaryota</taxon>
        <taxon>Viridiplantae</taxon>
        <taxon>Chlorophyta</taxon>
        <taxon>Chloropicophyceae</taxon>
        <taxon>Chloropicales</taxon>
        <taxon>Chloropicaceae</taxon>
        <taxon>Chloropicon</taxon>
    </lineage>
</organism>
<dbReference type="InterPro" id="IPR013149">
    <property type="entry name" value="ADH-like_C"/>
</dbReference>
<keyword evidence="10" id="KW-0275">Fatty acid biosynthesis</keyword>
<dbReference type="Gene3D" id="3.90.180.10">
    <property type="entry name" value="Medium-chain alcohol dehydrogenases, catalytic domain"/>
    <property type="match status" value="1"/>
</dbReference>
<dbReference type="InterPro" id="IPR011032">
    <property type="entry name" value="GroES-like_sf"/>
</dbReference>
<keyword evidence="5" id="KW-0521">NADP</keyword>
<dbReference type="InterPro" id="IPR051034">
    <property type="entry name" value="Mito_Enoyl-ACP_Reductase"/>
</dbReference>
<dbReference type="InterPro" id="IPR036291">
    <property type="entry name" value="NAD(P)-bd_dom_sf"/>
</dbReference>
<evidence type="ECO:0000256" key="8">
    <source>
        <dbReference type="ARBA" id="ARBA00023098"/>
    </source>
</evidence>
<keyword evidence="4" id="KW-0276">Fatty acid metabolism</keyword>
<evidence type="ECO:0000256" key="7">
    <source>
        <dbReference type="ARBA" id="ARBA00023002"/>
    </source>
</evidence>
<dbReference type="SMART" id="SM00829">
    <property type="entry name" value="PKS_ER"/>
    <property type="match status" value="1"/>
</dbReference>
<dbReference type="Proteomes" id="UP001472866">
    <property type="component" value="Chromosome 03"/>
</dbReference>
<reference evidence="15 16" key="2">
    <citation type="submission" date="2024-03" db="EMBL/GenBank/DDBJ databases">
        <title>Complete genome sequence of the green alga Chloropicon roscoffensis RCC1871.</title>
        <authorList>
            <person name="Lemieux C."/>
            <person name="Pombert J.-F."/>
            <person name="Otis C."/>
            <person name="Turmel M."/>
        </authorList>
    </citation>
    <scope>NUCLEOTIDE SEQUENCE [LARGE SCALE GENOMIC DNA]</scope>
    <source>
        <strain evidence="15 16">RCC1871</strain>
    </source>
</reference>
<evidence type="ECO:0000256" key="5">
    <source>
        <dbReference type="ARBA" id="ARBA00022857"/>
    </source>
</evidence>
<comment type="catalytic activity">
    <reaction evidence="12">
        <text>a 2,3-saturated acyl-[ACP] + NADP(+) = a (2E)-enoyl-[ACP] + NADPH + H(+)</text>
        <dbReference type="Rhea" id="RHEA:22564"/>
        <dbReference type="Rhea" id="RHEA-COMP:9925"/>
        <dbReference type="Rhea" id="RHEA-COMP:9926"/>
        <dbReference type="ChEBI" id="CHEBI:15378"/>
        <dbReference type="ChEBI" id="CHEBI:57783"/>
        <dbReference type="ChEBI" id="CHEBI:58349"/>
        <dbReference type="ChEBI" id="CHEBI:78784"/>
        <dbReference type="ChEBI" id="CHEBI:78785"/>
        <dbReference type="EC" id="1.3.1.104"/>
    </reaction>
</comment>
<dbReference type="Pfam" id="PF00107">
    <property type="entry name" value="ADH_zinc_N"/>
    <property type="match status" value="1"/>
</dbReference>
<keyword evidence="6" id="KW-0809">Transit peptide</keyword>
<evidence type="ECO:0000256" key="3">
    <source>
        <dbReference type="ARBA" id="ARBA00022516"/>
    </source>
</evidence>
<comment type="subcellular location">
    <subcellularLocation>
        <location evidence="1">Mitochondrion</location>
    </subcellularLocation>
</comment>
<name>A0A7S3CE23_9CHLO</name>
<evidence type="ECO:0000256" key="11">
    <source>
        <dbReference type="ARBA" id="ARBA00038963"/>
    </source>
</evidence>
<evidence type="ECO:0000256" key="1">
    <source>
        <dbReference type="ARBA" id="ARBA00004173"/>
    </source>
</evidence>
<evidence type="ECO:0000313" key="14">
    <source>
        <dbReference type="EMBL" id="CAE0193694.1"/>
    </source>
</evidence>
<keyword evidence="7" id="KW-0560">Oxidoreductase</keyword>
<dbReference type="CDD" id="cd08290">
    <property type="entry name" value="ETR"/>
    <property type="match status" value="1"/>
</dbReference>
<evidence type="ECO:0000256" key="6">
    <source>
        <dbReference type="ARBA" id="ARBA00022946"/>
    </source>
</evidence>
<comment type="similarity">
    <text evidence="2">Belongs to the zinc-containing alcohol dehydrogenase family. Quinone oxidoreductase subfamily.</text>
</comment>
<dbReference type="GO" id="GO:0006633">
    <property type="term" value="P:fatty acid biosynthetic process"/>
    <property type="evidence" value="ECO:0007669"/>
    <property type="project" value="UniProtKB-KW"/>
</dbReference>
<dbReference type="InterPro" id="IPR013154">
    <property type="entry name" value="ADH-like_N"/>
</dbReference>
<dbReference type="SUPFAM" id="SSF51735">
    <property type="entry name" value="NAD(P)-binding Rossmann-fold domains"/>
    <property type="match status" value="1"/>
</dbReference>
<evidence type="ECO:0000256" key="9">
    <source>
        <dbReference type="ARBA" id="ARBA00023128"/>
    </source>
</evidence>